<proteinExistence type="predicted"/>
<reference evidence="2 3" key="1">
    <citation type="journal article" date="2013" name="Nat. Commun.">
        <title>The evolution and pathogenic mechanisms of the rice sheath blight pathogen.</title>
        <authorList>
            <person name="Zheng A."/>
            <person name="Lin R."/>
            <person name="Xu L."/>
            <person name="Qin P."/>
            <person name="Tang C."/>
            <person name="Ai P."/>
            <person name="Zhang D."/>
            <person name="Liu Y."/>
            <person name="Sun Z."/>
            <person name="Feng H."/>
            <person name="Wang Y."/>
            <person name="Chen Y."/>
            <person name="Liang X."/>
            <person name="Fu R."/>
            <person name="Li Q."/>
            <person name="Zhang J."/>
            <person name="Yu X."/>
            <person name="Xie Z."/>
            <person name="Ding L."/>
            <person name="Guan P."/>
            <person name="Tang J."/>
            <person name="Liang Y."/>
            <person name="Wang S."/>
            <person name="Deng Q."/>
            <person name="Li S."/>
            <person name="Zhu J."/>
            <person name="Wang L."/>
            <person name="Liu H."/>
            <person name="Li P."/>
        </authorList>
    </citation>
    <scope>NUCLEOTIDE SEQUENCE [LARGE SCALE GENOMIC DNA]</scope>
    <source>
        <strain evidence="3">AG-1 IA</strain>
    </source>
</reference>
<feature type="transmembrane region" description="Helical" evidence="1">
    <location>
        <begin position="70"/>
        <end position="87"/>
    </location>
</feature>
<sequence>MTYHFYVLSSILSPNPFYSSRSTLRCHCLAPFYLLIYIQIEGIFIINTYIDISGCQGYGSDKDNTAIRPFIAPSAVFLCSTASGQVFPPRPHRSRKNPNAIKCDTKRNDTTHEHCWNLRDSSAGNLEAVAARRLTNLSNCPNWSGCLPAQPPPVWTFGLLNLEAWGLSSTWSESNRLNNTTHSEHSYPN</sequence>
<organism evidence="2 3">
    <name type="scientific">Thanatephorus cucumeris (strain AG1-IA)</name>
    <name type="common">Rice sheath blight fungus</name>
    <name type="synonym">Rhizoctonia solani</name>
    <dbReference type="NCBI Taxonomy" id="983506"/>
    <lineage>
        <taxon>Eukaryota</taxon>
        <taxon>Fungi</taxon>
        <taxon>Dikarya</taxon>
        <taxon>Basidiomycota</taxon>
        <taxon>Agaricomycotina</taxon>
        <taxon>Agaricomycetes</taxon>
        <taxon>Cantharellales</taxon>
        <taxon>Ceratobasidiaceae</taxon>
        <taxon>Rhizoctonia</taxon>
        <taxon>Rhizoctonia solani AG-1</taxon>
    </lineage>
</organism>
<dbReference type="Proteomes" id="UP000011668">
    <property type="component" value="Unassembled WGS sequence"/>
</dbReference>
<gene>
    <name evidence="2" type="ORF">AG1IA_06969</name>
</gene>
<evidence type="ECO:0000313" key="2">
    <source>
        <dbReference type="EMBL" id="ELU39012.1"/>
    </source>
</evidence>
<protein>
    <submittedName>
        <fullName evidence="2">Uncharacterized protein</fullName>
    </submittedName>
</protein>
<keyword evidence="3" id="KW-1185">Reference proteome</keyword>
<keyword evidence="1" id="KW-0472">Membrane</keyword>
<comment type="caution">
    <text evidence="2">The sequence shown here is derived from an EMBL/GenBank/DDBJ whole genome shotgun (WGS) entry which is preliminary data.</text>
</comment>
<evidence type="ECO:0000256" key="1">
    <source>
        <dbReference type="SAM" id="Phobius"/>
    </source>
</evidence>
<name>L8WQF7_THACA</name>
<dbReference type="AlphaFoldDB" id="L8WQF7"/>
<keyword evidence="1" id="KW-0812">Transmembrane</keyword>
<keyword evidence="1" id="KW-1133">Transmembrane helix</keyword>
<accession>L8WQF7</accession>
<feature type="transmembrane region" description="Helical" evidence="1">
    <location>
        <begin position="28"/>
        <end position="50"/>
    </location>
</feature>
<evidence type="ECO:0000313" key="3">
    <source>
        <dbReference type="Proteomes" id="UP000011668"/>
    </source>
</evidence>
<dbReference type="HOGENOM" id="CLU_1435327_0_0_1"/>
<dbReference type="EMBL" id="AFRT01001966">
    <property type="protein sequence ID" value="ELU39012.1"/>
    <property type="molecule type" value="Genomic_DNA"/>
</dbReference>